<dbReference type="EMBL" id="JAAOIV010000008">
    <property type="protein sequence ID" value="NHN56411.1"/>
    <property type="molecule type" value="Genomic_DNA"/>
</dbReference>
<dbReference type="GO" id="GO:0016780">
    <property type="term" value="F:phosphotransferase activity, for other substituted phosphate groups"/>
    <property type="evidence" value="ECO:0007669"/>
    <property type="project" value="TreeGrafter"/>
</dbReference>
<accession>A0A967B7X6</accession>
<dbReference type="Pfam" id="PF02397">
    <property type="entry name" value="Bac_transf"/>
    <property type="match status" value="1"/>
</dbReference>
<dbReference type="InterPro" id="IPR003362">
    <property type="entry name" value="Bact_transf"/>
</dbReference>
<evidence type="ECO:0000313" key="11">
    <source>
        <dbReference type="Proteomes" id="UP000744769"/>
    </source>
</evidence>
<dbReference type="PANTHER" id="PTHR30576">
    <property type="entry name" value="COLANIC BIOSYNTHESIS UDP-GLUCOSE LIPID CARRIER TRANSFERASE"/>
    <property type="match status" value="1"/>
</dbReference>
<evidence type="ECO:0000259" key="9">
    <source>
        <dbReference type="Pfam" id="PF02397"/>
    </source>
</evidence>
<keyword evidence="4 8" id="KW-0812">Transmembrane</keyword>
<dbReference type="InterPro" id="IPR017475">
    <property type="entry name" value="EPS_sugar_tfrase"/>
</dbReference>
<sequence length="492" mass="54243">MIIDQRPTASSRAVSVTTSRWERILVPRLIAGDLACVVIASFSAAYVRFGNLGDTKAAAAVVAPNYGLLAAVLSFAWLLALLGMQSYRPEVLGVGGEEYRRVVRATFAAFGAFAVGCVIVRISIARGFLLMALGLGLALLLLHRNVMRVYLYRRRVRGQFMDRVLLIGSASEVDDVAEIIAERPEVGYQVAAVATGEPDPAYVLPNGTRVPQLGPLATVLAHTTGRRIDAVIVAGHSRIPRSAMRQLAWDMERTPMRLVLASTITDIAGPRIHWRPVEGMPLMSVEVPRYTGPKYAAKRGFDIVTAATLLLMLTPVLLLTALAIRLQDGGPVFFRQTRVGLDGVPFRMTKFRSMVVDAEARLADLQARNGAANETLFKLKDDPRVTRVGRFIRTYSIDELPQLFEVLRGTMSLVGPRPSLPHEVERYEDHVQRRFNVKPGMTGPWQVGGRSHLGQVESVRKDLYYVENWSLSGDLLIMIKTVRAVLSRDGAY</sequence>
<dbReference type="PANTHER" id="PTHR30576:SF10">
    <property type="entry name" value="SLL5057 PROTEIN"/>
    <property type="match status" value="1"/>
</dbReference>
<evidence type="ECO:0000256" key="5">
    <source>
        <dbReference type="ARBA" id="ARBA00022989"/>
    </source>
</evidence>
<dbReference type="Pfam" id="PF13727">
    <property type="entry name" value="CoA_binding_3"/>
    <property type="match status" value="1"/>
</dbReference>
<evidence type="ECO:0000256" key="6">
    <source>
        <dbReference type="ARBA" id="ARBA00023136"/>
    </source>
</evidence>
<feature type="transmembrane region" description="Helical" evidence="8">
    <location>
        <begin position="128"/>
        <end position="147"/>
    </location>
</feature>
<comment type="subcellular location">
    <subcellularLocation>
        <location evidence="1">Membrane</location>
        <topology evidence="1">Multi-pass membrane protein</topology>
    </subcellularLocation>
</comment>
<evidence type="ECO:0000256" key="3">
    <source>
        <dbReference type="ARBA" id="ARBA00022679"/>
    </source>
</evidence>
<evidence type="ECO:0000256" key="4">
    <source>
        <dbReference type="ARBA" id="ARBA00022692"/>
    </source>
</evidence>
<reference evidence="10" key="1">
    <citation type="submission" date="2020-03" db="EMBL/GenBank/DDBJ databases">
        <title>Draft sequencing of Calidifontibacter sp. DB0510.</title>
        <authorList>
            <person name="Kim D.-U."/>
        </authorList>
    </citation>
    <scope>NUCLEOTIDE SEQUENCE</scope>
    <source>
        <strain evidence="10">DB0510</strain>
    </source>
</reference>
<keyword evidence="7" id="KW-0175">Coiled coil</keyword>
<comment type="caution">
    <text evidence="10">The sequence shown here is derived from an EMBL/GenBank/DDBJ whole genome shotgun (WGS) entry which is preliminary data.</text>
</comment>
<comment type="similarity">
    <text evidence="2">Belongs to the bacterial sugar transferase family.</text>
</comment>
<evidence type="ECO:0000256" key="2">
    <source>
        <dbReference type="ARBA" id="ARBA00006464"/>
    </source>
</evidence>
<dbReference type="GO" id="GO:0016020">
    <property type="term" value="C:membrane"/>
    <property type="evidence" value="ECO:0007669"/>
    <property type="project" value="UniProtKB-SubCell"/>
</dbReference>
<keyword evidence="11" id="KW-1185">Reference proteome</keyword>
<keyword evidence="5 8" id="KW-1133">Transmembrane helix</keyword>
<dbReference type="NCBIfam" id="TIGR03025">
    <property type="entry name" value="EPS_sugtrans"/>
    <property type="match status" value="1"/>
</dbReference>
<feature type="coiled-coil region" evidence="7">
    <location>
        <begin position="348"/>
        <end position="375"/>
    </location>
</feature>
<proteinExistence type="inferred from homology"/>
<evidence type="ECO:0000313" key="10">
    <source>
        <dbReference type="EMBL" id="NHN56411.1"/>
    </source>
</evidence>
<evidence type="ECO:0000256" key="1">
    <source>
        <dbReference type="ARBA" id="ARBA00004141"/>
    </source>
</evidence>
<dbReference type="RefSeq" id="WP_166197080.1">
    <property type="nucleotide sequence ID" value="NZ_JAAOIV010000008.1"/>
</dbReference>
<feature type="domain" description="Bacterial sugar transferase" evidence="9">
    <location>
        <begin position="298"/>
        <end position="486"/>
    </location>
</feature>
<feature type="transmembrane region" description="Helical" evidence="8">
    <location>
        <begin position="102"/>
        <end position="122"/>
    </location>
</feature>
<evidence type="ECO:0000256" key="8">
    <source>
        <dbReference type="SAM" id="Phobius"/>
    </source>
</evidence>
<dbReference type="AlphaFoldDB" id="A0A967B7X6"/>
<organism evidence="10 11">
    <name type="scientific">Metallococcus carri</name>
    <dbReference type="NCBI Taxonomy" id="1656884"/>
    <lineage>
        <taxon>Bacteria</taxon>
        <taxon>Bacillati</taxon>
        <taxon>Actinomycetota</taxon>
        <taxon>Actinomycetes</taxon>
        <taxon>Micrococcales</taxon>
        <taxon>Dermacoccaceae</taxon>
        <taxon>Metallococcus</taxon>
    </lineage>
</organism>
<name>A0A967B7X6_9MICO</name>
<feature type="transmembrane region" description="Helical" evidence="8">
    <location>
        <begin position="61"/>
        <end position="82"/>
    </location>
</feature>
<keyword evidence="3 10" id="KW-0808">Transferase</keyword>
<feature type="transmembrane region" description="Helical" evidence="8">
    <location>
        <begin position="303"/>
        <end position="324"/>
    </location>
</feature>
<gene>
    <name evidence="10" type="ORF">G9U51_11545</name>
</gene>
<evidence type="ECO:0000256" key="7">
    <source>
        <dbReference type="SAM" id="Coils"/>
    </source>
</evidence>
<protein>
    <submittedName>
        <fullName evidence="10">Sugar transferase</fullName>
    </submittedName>
</protein>
<feature type="transmembrane region" description="Helical" evidence="8">
    <location>
        <begin position="29"/>
        <end position="49"/>
    </location>
</feature>
<dbReference type="Proteomes" id="UP000744769">
    <property type="component" value="Unassembled WGS sequence"/>
</dbReference>
<keyword evidence="6 8" id="KW-0472">Membrane</keyword>